<dbReference type="InterPro" id="IPR052558">
    <property type="entry name" value="Siderophore_Hydrolase_D"/>
</dbReference>
<comment type="caution">
    <text evidence="4">The sequence shown here is derived from an EMBL/GenBank/DDBJ whole genome shotgun (WGS) entry which is preliminary data.</text>
</comment>
<dbReference type="PANTHER" id="PTHR40841:SF2">
    <property type="entry name" value="SIDEROPHORE-DEGRADING ESTERASE (EUROFUNG)"/>
    <property type="match status" value="1"/>
</dbReference>
<evidence type="ECO:0008006" key="6">
    <source>
        <dbReference type="Google" id="ProtNLM"/>
    </source>
</evidence>
<feature type="signal peptide" evidence="3">
    <location>
        <begin position="1"/>
        <end position="25"/>
    </location>
</feature>
<dbReference type="Gene3D" id="3.40.50.1820">
    <property type="entry name" value="alpha/beta hydrolase"/>
    <property type="match status" value="1"/>
</dbReference>
<comment type="similarity">
    <text evidence="1">Belongs to the esterase D family.</text>
</comment>
<evidence type="ECO:0000256" key="2">
    <source>
        <dbReference type="ARBA" id="ARBA00022801"/>
    </source>
</evidence>
<evidence type="ECO:0000313" key="4">
    <source>
        <dbReference type="EMBL" id="MBE0370390.1"/>
    </source>
</evidence>
<keyword evidence="3" id="KW-0732">Signal</keyword>
<protein>
    <recommendedName>
        <fullName evidence="6">Alpha/beta hydrolase</fullName>
    </recommendedName>
</protein>
<keyword evidence="2" id="KW-0378">Hydrolase</keyword>
<dbReference type="Proteomes" id="UP000615755">
    <property type="component" value="Unassembled WGS sequence"/>
</dbReference>
<evidence type="ECO:0000256" key="3">
    <source>
        <dbReference type="SAM" id="SignalP"/>
    </source>
</evidence>
<dbReference type="PANTHER" id="PTHR40841">
    <property type="entry name" value="SIDEROPHORE TRIACETYLFUSARININE C ESTERASE"/>
    <property type="match status" value="1"/>
</dbReference>
<accession>A0ABR9EHC6</accession>
<dbReference type="EMBL" id="AQGV01000015">
    <property type="protein sequence ID" value="MBE0370390.1"/>
    <property type="molecule type" value="Genomic_DNA"/>
</dbReference>
<evidence type="ECO:0000256" key="1">
    <source>
        <dbReference type="ARBA" id="ARBA00005622"/>
    </source>
</evidence>
<organism evidence="4 5">
    <name type="scientific">Pseudoalteromonas aurantia 208</name>
    <dbReference type="NCBI Taxonomy" id="1314867"/>
    <lineage>
        <taxon>Bacteria</taxon>
        <taxon>Pseudomonadati</taxon>
        <taxon>Pseudomonadota</taxon>
        <taxon>Gammaproteobacteria</taxon>
        <taxon>Alteromonadales</taxon>
        <taxon>Pseudoalteromonadaceae</taxon>
        <taxon>Pseudoalteromonas</taxon>
    </lineage>
</organism>
<sequence>MNIKNNWVITLACILLLLTANVSGASSFTLPHTHVIPIKDTQQARQYELYIKLPEGYNKHEDTAYPVIYYTDAQWHMELLSGATAFLMENAILVGISWQINTKGALKDKEASASRGRDFSIRASSDPKVQAKHQLGQANNHLAFIRNDIIQYIENQYNADPNNRTYFGFSFGGLFGSYILMAQPDTFKNYILGSPSLWRDIPHLLELGTQHKQLNANVFISYGALEDKLSIHVNEFVELLHKRNDKSLKLQKIVIESAGHSDSFPMLGVRSISWLSALISGQQSK</sequence>
<gene>
    <name evidence="4" type="ORF">PAUR_b0418</name>
</gene>
<dbReference type="Pfam" id="PF00756">
    <property type="entry name" value="Esterase"/>
    <property type="match status" value="1"/>
</dbReference>
<name>A0ABR9EHC6_9GAMM</name>
<dbReference type="InterPro" id="IPR000801">
    <property type="entry name" value="Esterase-like"/>
</dbReference>
<reference evidence="4 5" key="1">
    <citation type="submission" date="2015-03" db="EMBL/GenBank/DDBJ databases">
        <title>Genome sequence of Pseudoalteromonas aurantia.</title>
        <authorList>
            <person name="Xie B.-B."/>
            <person name="Rong J.-C."/>
            <person name="Qin Q.-L."/>
            <person name="Zhang Y.-Z."/>
        </authorList>
    </citation>
    <scope>NUCLEOTIDE SEQUENCE [LARGE SCALE GENOMIC DNA]</scope>
    <source>
        <strain evidence="4 5">208</strain>
    </source>
</reference>
<dbReference type="SUPFAM" id="SSF53474">
    <property type="entry name" value="alpha/beta-Hydrolases"/>
    <property type="match status" value="1"/>
</dbReference>
<keyword evidence="5" id="KW-1185">Reference proteome</keyword>
<evidence type="ECO:0000313" key="5">
    <source>
        <dbReference type="Proteomes" id="UP000615755"/>
    </source>
</evidence>
<dbReference type="InterPro" id="IPR029058">
    <property type="entry name" value="AB_hydrolase_fold"/>
</dbReference>
<feature type="chain" id="PRO_5045873002" description="Alpha/beta hydrolase" evidence="3">
    <location>
        <begin position="26"/>
        <end position="285"/>
    </location>
</feature>
<dbReference type="RefSeq" id="WP_192509511.1">
    <property type="nucleotide sequence ID" value="NZ_AQGV01000015.1"/>
</dbReference>
<proteinExistence type="inferred from homology"/>